<sequence length="228" mass="26207">MRYTRYDFKHKKSSSIPFLICLIIVLTLSFIIGSFIFKTFIKVIGTPGGQKNTSSTYDKKENMNEKIFVLQCSADSKKENADGVLKNLVSIGNPFEVKDKGYYKVIYAICNEKDYSTYEKIINDNKVVSNRFTIAFDKKDSDDDELYNIVSGYLEIINKLRDKDVKSVQTASLKKWCSNLSDSSKDYKNYAVSNEIKNHIKSIPGEINKDNVSEQEVFIYNELSKIKR</sequence>
<dbReference type="AlphaFoldDB" id="A0A1S8MB58"/>
<dbReference type="RefSeq" id="WP_077833398.1">
    <property type="nucleotide sequence ID" value="NZ_CP096983.1"/>
</dbReference>
<evidence type="ECO:0000313" key="1">
    <source>
        <dbReference type="EMBL" id="URZ11082.1"/>
    </source>
</evidence>
<dbReference type="KEGG" id="crw:CROST_017990"/>
<gene>
    <name evidence="1" type="ORF">CROST_017990</name>
</gene>
<accession>A0A1S8MB58</accession>
<keyword evidence="2" id="KW-1185">Reference proteome</keyword>
<evidence type="ECO:0000313" key="2">
    <source>
        <dbReference type="Proteomes" id="UP000190951"/>
    </source>
</evidence>
<name>A0A1S8MB58_9CLOT</name>
<dbReference type="STRING" id="84029.CROST_34100"/>
<reference evidence="1 2" key="1">
    <citation type="submission" date="2022-04" db="EMBL/GenBank/DDBJ databases">
        <title>Genome sequence of C. roseum typestrain.</title>
        <authorList>
            <person name="Poehlein A."/>
            <person name="Schoch T."/>
            <person name="Duerre P."/>
            <person name="Daniel R."/>
        </authorList>
    </citation>
    <scope>NUCLEOTIDE SEQUENCE [LARGE SCALE GENOMIC DNA]</scope>
    <source>
        <strain evidence="1 2">DSM 7320</strain>
    </source>
</reference>
<dbReference type="Proteomes" id="UP000190951">
    <property type="component" value="Chromosome"/>
</dbReference>
<dbReference type="EMBL" id="CP096983">
    <property type="protein sequence ID" value="URZ11082.1"/>
    <property type="molecule type" value="Genomic_DNA"/>
</dbReference>
<organism evidence="1 2">
    <name type="scientific">Clostridium felsineum</name>
    <dbReference type="NCBI Taxonomy" id="36839"/>
    <lineage>
        <taxon>Bacteria</taxon>
        <taxon>Bacillati</taxon>
        <taxon>Bacillota</taxon>
        <taxon>Clostridia</taxon>
        <taxon>Eubacteriales</taxon>
        <taxon>Clostridiaceae</taxon>
        <taxon>Clostridium</taxon>
    </lineage>
</organism>
<proteinExistence type="predicted"/>
<protein>
    <submittedName>
        <fullName evidence="1">Uncharacterized protein</fullName>
    </submittedName>
</protein>